<dbReference type="InterPro" id="IPR036188">
    <property type="entry name" value="FAD/NAD-bd_sf"/>
</dbReference>
<evidence type="ECO:0000313" key="3">
    <source>
        <dbReference type="EMBL" id="XAD53986.1"/>
    </source>
</evidence>
<dbReference type="PANTHER" id="PTHR13847:SF281">
    <property type="entry name" value="FAD DEPENDENT OXIDOREDUCTASE DOMAIN-CONTAINING PROTEIN"/>
    <property type="match status" value="1"/>
</dbReference>
<evidence type="ECO:0000259" key="2">
    <source>
        <dbReference type="Pfam" id="PF01266"/>
    </source>
</evidence>
<dbReference type="SUPFAM" id="SSF51905">
    <property type="entry name" value="FAD/NAD(P)-binding domain"/>
    <property type="match status" value="1"/>
</dbReference>
<reference evidence="3 4" key="1">
    <citation type="submission" date="2024-04" db="EMBL/GenBank/DDBJ databases">
        <title>Salinicola lusitanus LLJ914,a marine bacterium isolated from the Okinawa Trough.</title>
        <authorList>
            <person name="Li J."/>
        </authorList>
    </citation>
    <scope>NUCLEOTIDE SEQUENCE [LARGE SCALE GENOMIC DNA]</scope>
    <source>
        <strain evidence="3 4">LLJ914</strain>
    </source>
</reference>
<name>A0ABZ3CSC1_9GAMM</name>
<evidence type="ECO:0000256" key="1">
    <source>
        <dbReference type="ARBA" id="ARBA00023002"/>
    </source>
</evidence>
<dbReference type="InterPro" id="IPR006076">
    <property type="entry name" value="FAD-dep_OxRdtase"/>
</dbReference>
<dbReference type="Proteomes" id="UP001453229">
    <property type="component" value="Chromosome"/>
</dbReference>
<gene>
    <name evidence="3" type="ORF">AAGT95_19530</name>
</gene>
<keyword evidence="4" id="KW-1185">Reference proteome</keyword>
<dbReference type="GO" id="GO:0016491">
    <property type="term" value="F:oxidoreductase activity"/>
    <property type="evidence" value="ECO:0007669"/>
    <property type="project" value="UniProtKB-KW"/>
</dbReference>
<dbReference type="Pfam" id="PF01266">
    <property type="entry name" value="DAO"/>
    <property type="match status" value="1"/>
</dbReference>
<dbReference type="EC" id="1.-.-.-" evidence="3"/>
<proteinExistence type="predicted"/>
<protein>
    <submittedName>
        <fullName evidence="3">FAD-dependent oxidoreductase</fullName>
        <ecNumber evidence="3">1.-.-.-</ecNumber>
    </submittedName>
</protein>
<evidence type="ECO:0000313" key="4">
    <source>
        <dbReference type="Proteomes" id="UP001453229"/>
    </source>
</evidence>
<dbReference type="PANTHER" id="PTHR13847">
    <property type="entry name" value="SARCOSINE DEHYDROGENASE-RELATED"/>
    <property type="match status" value="1"/>
</dbReference>
<organism evidence="3 4">
    <name type="scientific">Salinicola lusitanus</name>
    <dbReference type="NCBI Taxonomy" id="1949085"/>
    <lineage>
        <taxon>Bacteria</taxon>
        <taxon>Pseudomonadati</taxon>
        <taxon>Pseudomonadota</taxon>
        <taxon>Gammaproteobacteria</taxon>
        <taxon>Oceanospirillales</taxon>
        <taxon>Halomonadaceae</taxon>
        <taxon>Salinicola</taxon>
    </lineage>
</organism>
<dbReference type="Gene3D" id="3.30.9.10">
    <property type="entry name" value="D-Amino Acid Oxidase, subunit A, domain 2"/>
    <property type="match status" value="1"/>
</dbReference>
<dbReference type="RefSeq" id="WP_342594847.1">
    <property type="nucleotide sequence ID" value="NZ_CP151919.1"/>
</dbReference>
<keyword evidence="1 3" id="KW-0560">Oxidoreductase</keyword>
<dbReference type="Gene3D" id="3.50.50.60">
    <property type="entry name" value="FAD/NAD(P)-binding domain"/>
    <property type="match status" value="1"/>
</dbReference>
<dbReference type="EMBL" id="CP151919">
    <property type="protein sequence ID" value="XAD53986.1"/>
    <property type="molecule type" value="Genomic_DNA"/>
</dbReference>
<accession>A0ABZ3CSC1</accession>
<sequence length="462" mass="51286">MEGINRFSDADRTPVWLETILESDLASPPTTDVRCDLAVIGGGFTGLWVALKARERWPDARIVILEATRCGAAASGRNGGFCAPSISHGVANALARWPKEAETLIRLGYENLDGLEEDLTRYGIDCEFEREGKLNVAATPWQAEGLKAMRDVYARFGIESHYLEGDALDEKFKSPRYQAGLYEPNYALVNPMKLVAGLRQACLDRGIVLHEDTPVTSLDNAASGVRLTTPQAVVSARQSVMATNAAMPLLRRFRMSIIPIFDYTLVTEPLSDEQLVAIGWRGRHGVADSGNQFHYCRKTADNRILWGGFDAIYHYGSRRDRELLHRPESYARLEANFDEAFPALSDLSFSHAWGGIVDTSARTTFFAGTALGGRLAYALGFTGQGVSASRFAALAMLDMLEGRRTERTDLRMLRSWVVPFPPEPFRSLAIQRVQKDLAQEDRTGRRSLLLRTLNRFGVGFDS</sequence>
<feature type="domain" description="FAD dependent oxidoreductase" evidence="2">
    <location>
        <begin position="36"/>
        <end position="396"/>
    </location>
</feature>